<accession>A0A5A7V579</accession>
<keyword evidence="1" id="KW-0732">Signal</keyword>
<evidence type="ECO:0000256" key="1">
    <source>
        <dbReference type="SAM" id="SignalP"/>
    </source>
</evidence>
<dbReference type="AlphaFoldDB" id="A0A5A7V579"/>
<name>A0A5A7V579_CUCMM</name>
<organism evidence="2 3">
    <name type="scientific">Cucumis melo var. makuwa</name>
    <name type="common">Oriental melon</name>
    <dbReference type="NCBI Taxonomy" id="1194695"/>
    <lineage>
        <taxon>Eukaryota</taxon>
        <taxon>Viridiplantae</taxon>
        <taxon>Streptophyta</taxon>
        <taxon>Embryophyta</taxon>
        <taxon>Tracheophyta</taxon>
        <taxon>Spermatophyta</taxon>
        <taxon>Magnoliopsida</taxon>
        <taxon>eudicotyledons</taxon>
        <taxon>Gunneridae</taxon>
        <taxon>Pentapetalae</taxon>
        <taxon>rosids</taxon>
        <taxon>fabids</taxon>
        <taxon>Cucurbitales</taxon>
        <taxon>Cucurbitaceae</taxon>
        <taxon>Benincaseae</taxon>
        <taxon>Cucumis</taxon>
    </lineage>
</organism>
<feature type="signal peptide" evidence="1">
    <location>
        <begin position="1"/>
        <end position="20"/>
    </location>
</feature>
<sequence>MLLWVALSIELLEFWRLVLKWHSQVINSLGAELKEKQQRLIVVVEAKHVMFLKFESWKKACIFEEVSIFEGELQSSKVFLKLESWEKACIFKGASIFEGGRLQELRRLLSLVRILSRPSGVKNFQPLQMKRTPLFREFPGGLLWTWTGPEKLLENMVKEKKWIGTSVPPISLTSKKKVIKAEEVKEEEVFATRPPISKNEVKASRSMTKEVEVTSEPSNPPIIQLKYILRYAERVMVNGSSFSFQLPSELFGIPRKSYIL</sequence>
<evidence type="ECO:0000313" key="3">
    <source>
        <dbReference type="Proteomes" id="UP000321393"/>
    </source>
</evidence>
<protein>
    <submittedName>
        <fullName evidence="2">Uncharacterized protein</fullName>
    </submittedName>
</protein>
<gene>
    <name evidence="2" type="ORF">E6C27_scaffold382G001100</name>
</gene>
<reference evidence="2 3" key="1">
    <citation type="submission" date="2019-08" db="EMBL/GenBank/DDBJ databases">
        <title>Draft genome sequences of two oriental melons (Cucumis melo L. var makuwa).</title>
        <authorList>
            <person name="Kwon S.-Y."/>
        </authorList>
    </citation>
    <scope>NUCLEOTIDE SEQUENCE [LARGE SCALE GENOMIC DNA]</scope>
    <source>
        <strain evidence="3">cv. SW 3</strain>
        <tissue evidence="2">Leaf</tissue>
    </source>
</reference>
<proteinExistence type="predicted"/>
<dbReference type="EMBL" id="SSTE01004182">
    <property type="protein sequence ID" value="KAA0062768.1"/>
    <property type="molecule type" value="Genomic_DNA"/>
</dbReference>
<feature type="chain" id="PRO_5022763187" evidence="1">
    <location>
        <begin position="21"/>
        <end position="260"/>
    </location>
</feature>
<dbReference type="Proteomes" id="UP000321393">
    <property type="component" value="Unassembled WGS sequence"/>
</dbReference>
<comment type="caution">
    <text evidence="2">The sequence shown here is derived from an EMBL/GenBank/DDBJ whole genome shotgun (WGS) entry which is preliminary data.</text>
</comment>
<evidence type="ECO:0000313" key="2">
    <source>
        <dbReference type="EMBL" id="KAA0062768.1"/>
    </source>
</evidence>